<dbReference type="PANTHER" id="PTHR36843">
    <property type="entry name" value="HEME-DEPENDENT PEROXIDASE YWFI-RELATED"/>
    <property type="match status" value="1"/>
</dbReference>
<dbReference type="SUPFAM" id="SSF54909">
    <property type="entry name" value="Dimeric alpha+beta barrel"/>
    <property type="match status" value="1"/>
</dbReference>
<evidence type="ECO:0000256" key="3">
    <source>
        <dbReference type="ARBA" id="ARBA00023004"/>
    </source>
</evidence>
<organism evidence="4">
    <name type="scientific">uncultured marine thaumarchaeote AD1000_70_C10</name>
    <dbReference type="NCBI Taxonomy" id="1455933"/>
    <lineage>
        <taxon>Archaea</taxon>
        <taxon>Nitrososphaerota</taxon>
        <taxon>environmental samples</taxon>
    </lineage>
</organism>
<dbReference type="GO" id="GO:0016491">
    <property type="term" value="F:oxidoreductase activity"/>
    <property type="evidence" value="ECO:0007669"/>
    <property type="project" value="InterPro"/>
</dbReference>
<dbReference type="GO" id="GO:0020037">
    <property type="term" value="F:heme binding"/>
    <property type="evidence" value="ECO:0007669"/>
    <property type="project" value="InterPro"/>
</dbReference>
<accession>A0A075FWY1</accession>
<dbReference type="Gene3D" id="3.30.70.1030">
    <property type="entry name" value="Apc35880, domain 1"/>
    <property type="match status" value="2"/>
</dbReference>
<protein>
    <submittedName>
        <fullName evidence="4">Chlorite dismutase</fullName>
    </submittedName>
</protein>
<dbReference type="GO" id="GO:0046872">
    <property type="term" value="F:metal ion binding"/>
    <property type="evidence" value="ECO:0007669"/>
    <property type="project" value="UniProtKB-KW"/>
</dbReference>
<sequence>MEATDNEQYFFNFSFFKIDPKWRWMADLAKEESAKEVENVIINSGIKFRSYSTLGLRDDAEFLFWFAAETVEEIQNVISKLYLTVFGKYIIPSRVYLSCTRPSTYARKGTLSSFVLGNEPQKFVIVYPFTKTREWYLLPQAQRQKLMDQHINVSEKHPQVTLNTTYSFGIGDQDFMLAFECDDLVDFQNLIMELRQTKVSAYVAVDTPMITCVKKDVIPLITSLG</sequence>
<keyword evidence="1" id="KW-0349">Heme</keyword>
<evidence type="ECO:0000256" key="1">
    <source>
        <dbReference type="ARBA" id="ARBA00022617"/>
    </source>
</evidence>
<evidence type="ECO:0000256" key="2">
    <source>
        <dbReference type="ARBA" id="ARBA00022723"/>
    </source>
</evidence>
<name>A0A075FWY1_9ARCH</name>
<dbReference type="AlphaFoldDB" id="A0A075FWY1"/>
<reference evidence="4" key="1">
    <citation type="journal article" date="2014" name="Genome Biol. Evol.">
        <title>Pangenome evidence for extensive interdomain horizontal transfer affecting lineage core and shell genes in uncultured planktonic thaumarchaeota and euryarchaeota.</title>
        <authorList>
            <person name="Deschamps P."/>
            <person name="Zivanovic Y."/>
            <person name="Moreira D."/>
            <person name="Rodriguez-Valera F."/>
            <person name="Lopez-Garcia P."/>
        </authorList>
    </citation>
    <scope>NUCLEOTIDE SEQUENCE</scope>
</reference>
<keyword evidence="3" id="KW-0408">Iron</keyword>
<evidence type="ECO:0000313" key="4">
    <source>
        <dbReference type="EMBL" id="AIE95833.1"/>
    </source>
</evidence>
<dbReference type="PANTHER" id="PTHR36843:SF1">
    <property type="entry name" value="COPROHEME DECARBOXYLASE"/>
    <property type="match status" value="1"/>
</dbReference>
<dbReference type="InterPro" id="IPR011008">
    <property type="entry name" value="Dimeric_a/b-barrel"/>
</dbReference>
<dbReference type="InterPro" id="IPR010644">
    <property type="entry name" value="ChdC/CLD"/>
</dbReference>
<dbReference type="EMBL" id="KF900462">
    <property type="protein sequence ID" value="AIE95833.1"/>
    <property type="molecule type" value="Genomic_DNA"/>
</dbReference>
<dbReference type="Pfam" id="PF06778">
    <property type="entry name" value="Chlor_dismutase"/>
    <property type="match status" value="1"/>
</dbReference>
<keyword evidence="2" id="KW-0479">Metal-binding</keyword>
<proteinExistence type="predicted"/>